<sequence>MLNKPGSIKLWFKMYLPILVVPVVSKSRDAMIGP</sequence>
<name>A4N2Y3_HAEIF</name>
<dbReference type="AlphaFoldDB" id="A4N2Y3"/>
<organism evidence="1 2">
    <name type="scientific">Haemophilus influenzae R3021</name>
    <dbReference type="NCBI Taxonomy" id="375432"/>
    <lineage>
        <taxon>Bacteria</taxon>
        <taxon>Pseudomonadati</taxon>
        <taxon>Pseudomonadota</taxon>
        <taxon>Gammaproteobacteria</taxon>
        <taxon>Pasteurellales</taxon>
        <taxon>Pasteurellaceae</taxon>
        <taxon>Haemophilus</taxon>
    </lineage>
</organism>
<dbReference type="Proteomes" id="UP000003798">
    <property type="component" value="Unassembled WGS sequence"/>
</dbReference>
<evidence type="ECO:0000313" key="2">
    <source>
        <dbReference type="Proteomes" id="UP000003798"/>
    </source>
</evidence>
<evidence type="ECO:0000313" key="1">
    <source>
        <dbReference type="EMBL" id="EDJ91321.1"/>
    </source>
</evidence>
<reference evidence="1 2" key="1">
    <citation type="journal article" date="2007" name="Genome Biol.">
        <title>Characterization and modeling of the Haemophilus influenzae core and supragenomes based on the complete genomic sequences of Rd and 12 clinical nontypeable strains.</title>
        <authorList>
            <person name="Hogg J.S."/>
            <person name="Hu F.Z."/>
            <person name="Janto B."/>
            <person name="Boissy R."/>
            <person name="Hayes J."/>
            <person name="Keefe R."/>
            <person name="Post J.C."/>
            <person name="Ehrlich G.D."/>
        </authorList>
    </citation>
    <scope>NUCLEOTIDE SEQUENCE [LARGE SCALE GENOMIC DNA]</scope>
    <source>
        <strain evidence="1 2">R3021</strain>
    </source>
</reference>
<dbReference type="EMBL" id="AAZE01000003">
    <property type="protein sequence ID" value="EDJ91321.1"/>
    <property type="molecule type" value="Genomic_DNA"/>
</dbReference>
<protein>
    <submittedName>
        <fullName evidence="1">Uncharacterized protein</fullName>
    </submittedName>
</protein>
<proteinExistence type="predicted"/>
<accession>A4N2Y3</accession>
<gene>
    <name evidence="1" type="ORF">CGSHi22421_04438</name>
</gene>